<dbReference type="GO" id="GO:0043856">
    <property type="term" value="F:anti-sigma factor antagonist activity"/>
    <property type="evidence" value="ECO:0007669"/>
    <property type="project" value="InterPro"/>
</dbReference>
<comment type="similarity">
    <text evidence="1 2">Belongs to the anti-sigma-factor antagonist family.</text>
</comment>
<dbReference type="InterPro" id="IPR003658">
    <property type="entry name" value="Anti-sigma_ant"/>
</dbReference>
<reference evidence="5" key="1">
    <citation type="submission" date="2021-03" db="EMBL/GenBank/DDBJ databases">
        <authorList>
            <person name="Kanchanasin P."/>
            <person name="Saeng-In P."/>
            <person name="Phongsopitanun W."/>
            <person name="Yuki M."/>
            <person name="Kudo T."/>
            <person name="Ohkuma M."/>
            <person name="Tanasupawat S."/>
        </authorList>
    </citation>
    <scope>NUCLEOTIDE SEQUENCE</scope>
    <source>
        <strain evidence="5">GKU 128</strain>
    </source>
</reference>
<dbReference type="InterPro" id="IPR036513">
    <property type="entry name" value="STAS_dom_sf"/>
</dbReference>
<dbReference type="NCBIfam" id="TIGR00377">
    <property type="entry name" value="ant_ant_sig"/>
    <property type="match status" value="1"/>
</dbReference>
<sequence length="166" mass="17188">MTDDRKTARAPGRLAVRCRAGTMQSTPAGSAGAEEADMPAEREQTGLDIDVRPHGDTVVAAISGEIDLNTADALRKKLRELDAAGHRSIVVDFSGVNFCDATGIGVLVAAHNRSTDHGGSISLAGVRPAQRRLLVITGLLNVFTLYAGVEEALAQTAGSPADSPAT</sequence>
<dbReference type="Proteomes" id="UP000669179">
    <property type="component" value="Unassembled WGS sequence"/>
</dbReference>
<gene>
    <name evidence="5" type="ORF">J4573_37280</name>
</gene>
<evidence type="ECO:0000256" key="2">
    <source>
        <dbReference type="RuleBase" id="RU003749"/>
    </source>
</evidence>
<evidence type="ECO:0000259" key="4">
    <source>
        <dbReference type="PROSITE" id="PS50801"/>
    </source>
</evidence>
<keyword evidence="6" id="KW-1185">Reference proteome</keyword>
<evidence type="ECO:0000313" key="6">
    <source>
        <dbReference type="Proteomes" id="UP000669179"/>
    </source>
</evidence>
<dbReference type="AlphaFoldDB" id="A0A939PPF5"/>
<evidence type="ECO:0000256" key="3">
    <source>
        <dbReference type="SAM" id="MobiDB-lite"/>
    </source>
</evidence>
<evidence type="ECO:0000313" key="5">
    <source>
        <dbReference type="EMBL" id="MBO2452794.1"/>
    </source>
</evidence>
<accession>A0A939PPF5</accession>
<dbReference type="CDD" id="cd07043">
    <property type="entry name" value="STAS_anti-anti-sigma_factors"/>
    <property type="match status" value="1"/>
</dbReference>
<dbReference type="SUPFAM" id="SSF52091">
    <property type="entry name" value="SpoIIaa-like"/>
    <property type="match status" value="1"/>
</dbReference>
<proteinExistence type="inferred from homology"/>
<dbReference type="PANTHER" id="PTHR33495">
    <property type="entry name" value="ANTI-SIGMA FACTOR ANTAGONIST TM_1081-RELATED-RELATED"/>
    <property type="match status" value="1"/>
</dbReference>
<organism evidence="5 6">
    <name type="scientific">Actinomadura barringtoniae</name>
    <dbReference type="NCBI Taxonomy" id="1427535"/>
    <lineage>
        <taxon>Bacteria</taxon>
        <taxon>Bacillati</taxon>
        <taxon>Actinomycetota</taxon>
        <taxon>Actinomycetes</taxon>
        <taxon>Streptosporangiales</taxon>
        <taxon>Thermomonosporaceae</taxon>
        <taxon>Actinomadura</taxon>
    </lineage>
</organism>
<dbReference type="EMBL" id="JAGEOJ010000017">
    <property type="protein sequence ID" value="MBO2452794.1"/>
    <property type="molecule type" value="Genomic_DNA"/>
</dbReference>
<feature type="region of interest" description="Disordered" evidence="3">
    <location>
        <begin position="19"/>
        <end position="40"/>
    </location>
</feature>
<comment type="caution">
    <text evidence="5">The sequence shown here is derived from an EMBL/GenBank/DDBJ whole genome shotgun (WGS) entry which is preliminary data.</text>
</comment>
<protein>
    <recommendedName>
        <fullName evidence="2">Anti-sigma factor antagonist</fullName>
    </recommendedName>
</protein>
<dbReference type="PANTHER" id="PTHR33495:SF2">
    <property type="entry name" value="ANTI-SIGMA FACTOR ANTAGONIST TM_1081-RELATED"/>
    <property type="match status" value="1"/>
</dbReference>
<evidence type="ECO:0000256" key="1">
    <source>
        <dbReference type="ARBA" id="ARBA00009013"/>
    </source>
</evidence>
<feature type="domain" description="STAS" evidence="4">
    <location>
        <begin position="47"/>
        <end position="156"/>
    </location>
</feature>
<dbReference type="Pfam" id="PF01740">
    <property type="entry name" value="STAS"/>
    <property type="match status" value="1"/>
</dbReference>
<dbReference type="RefSeq" id="WP_208260806.1">
    <property type="nucleotide sequence ID" value="NZ_JAGEOJ010000017.1"/>
</dbReference>
<name>A0A939PPF5_9ACTN</name>
<dbReference type="Gene3D" id="3.30.750.24">
    <property type="entry name" value="STAS domain"/>
    <property type="match status" value="1"/>
</dbReference>
<dbReference type="InterPro" id="IPR002645">
    <property type="entry name" value="STAS_dom"/>
</dbReference>
<dbReference type="PROSITE" id="PS50801">
    <property type="entry name" value="STAS"/>
    <property type="match status" value="1"/>
</dbReference>